<dbReference type="EMBL" id="CM007892">
    <property type="protein sequence ID" value="OTG32925.1"/>
    <property type="molecule type" value="Genomic_DNA"/>
</dbReference>
<dbReference type="InParanoid" id="A0A251VBF8"/>
<sequence length="289" mass="32958">MSPDNDSTACVSSSKNVLTIIALTSLSFRAPDIANSSPSLVRSTSQKTLVGTGLTKLGTDTSVSALLSSTTSCFSSSLSVCINNSYPKKAVVRSIRVKPLYFFITIQYHLYSSNRYLGNVTYKVLNKIANSRIRRTALSHRCLTLLTHLFRFSSNLFILHHPSYPIFYHLSANDGGLSFRIKQILYIITLYLDRQSQLHHHFKRIHLLLGVHRPCSHWYTKPNTLQQRVPSTVRHEPSNRTMSQQRDLWGPPDNFPDSICSLQKPLRQYHSRILVITRDFCCSVRWRST</sequence>
<dbReference type="Proteomes" id="UP000215914">
    <property type="component" value="Chromosome 3"/>
</dbReference>
<evidence type="ECO:0000313" key="1">
    <source>
        <dbReference type="EMBL" id="OTG32925.1"/>
    </source>
</evidence>
<gene>
    <name evidence="1" type="ORF">HannXRQ_Chr03g0091931</name>
</gene>
<organism evidence="1 2">
    <name type="scientific">Helianthus annuus</name>
    <name type="common">Common sunflower</name>
    <dbReference type="NCBI Taxonomy" id="4232"/>
    <lineage>
        <taxon>Eukaryota</taxon>
        <taxon>Viridiplantae</taxon>
        <taxon>Streptophyta</taxon>
        <taxon>Embryophyta</taxon>
        <taxon>Tracheophyta</taxon>
        <taxon>Spermatophyta</taxon>
        <taxon>Magnoliopsida</taxon>
        <taxon>eudicotyledons</taxon>
        <taxon>Gunneridae</taxon>
        <taxon>Pentapetalae</taxon>
        <taxon>asterids</taxon>
        <taxon>campanulids</taxon>
        <taxon>Asterales</taxon>
        <taxon>Asteraceae</taxon>
        <taxon>Asteroideae</taxon>
        <taxon>Heliantheae alliance</taxon>
        <taxon>Heliantheae</taxon>
        <taxon>Helianthus</taxon>
    </lineage>
</organism>
<reference evidence="2" key="1">
    <citation type="journal article" date="2017" name="Nature">
        <title>The sunflower genome provides insights into oil metabolism, flowering and Asterid evolution.</title>
        <authorList>
            <person name="Badouin H."/>
            <person name="Gouzy J."/>
            <person name="Grassa C.J."/>
            <person name="Murat F."/>
            <person name="Staton S.E."/>
            <person name="Cottret L."/>
            <person name="Lelandais-Briere C."/>
            <person name="Owens G.L."/>
            <person name="Carrere S."/>
            <person name="Mayjonade B."/>
            <person name="Legrand L."/>
            <person name="Gill N."/>
            <person name="Kane N.C."/>
            <person name="Bowers J.E."/>
            <person name="Hubner S."/>
            <person name="Bellec A."/>
            <person name="Berard A."/>
            <person name="Berges H."/>
            <person name="Blanchet N."/>
            <person name="Boniface M.C."/>
            <person name="Brunel D."/>
            <person name="Catrice O."/>
            <person name="Chaidir N."/>
            <person name="Claudel C."/>
            <person name="Donnadieu C."/>
            <person name="Faraut T."/>
            <person name="Fievet G."/>
            <person name="Helmstetter N."/>
            <person name="King M."/>
            <person name="Knapp S.J."/>
            <person name="Lai Z."/>
            <person name="Le Paslier M.C."/>
            <person name="Lippi Y."/>
            <person name="Lorenzon L."/>
            <person name="Mandel J.R."/>
            <person name="Marage G."/>
            <person name="Marchand G."/>
            <person name="Marquand E."/>
            <person name="Bret-Mestries E."/>
            <person name="Morien E."/>
            <person name="Nambeesan S."/>
            <person name="Nguyen T."/>
            <person name="Pegot-Espagnet P."/>
            <person name="Pouilly N."/>
            <person name="Raftis F."/>
            <person name="Sallet E."/>
            <person name="Schiex T."/>
            <person name="Thomas J."/>
            <person name="Vandecasteele C."/>
            <person name="Vares D."/>
            <person name="Vear F."/>
            <person name="Vautrin S."/>
            <person name="Crespi M."/>
            <person name="Mangin B."/>
            <person name="Burke J.M."/>
            <person name="Salse J."/>
            <person name="Munos S."/>
            <person name="Vincourt P."/>
            <person name="Rieseberg L.H."/>
            <person name="Langlade N.B."/>
        </authorList>
    </citation>
    <scope>NUCLEOTIDE SEQUENCE [LARGE SCALE GENOMIC DNA]</scope>
    <source>
        <strain evidence="2">cv. SF193</strain>
    </source>
</reference>
<dbReference type="AlphaFoldDB" id="A0A251VBF8"/>
<evidence type="ECO:0000313" key="2">
    <source>
        <dbReference type="Proteomes" id="UP000215914"/>
    </source>
</evidence>
<keyword evidence="2" id="KW-1185">Reference proteome</keyword>
<proteinExistence type="predicted"/>
<name>A0A251VBF8_HELAN</name>
<protein>
    <submittedName>
        <fullName evidence="1">Uncharacterized protein</fullName>
    </submittedName>
</protein>
<accession>A0A251VBF8</accession>